<dbReference type="Pfam" id="PF17111">
    <property type="entry name" value="PigL_N"/>
    <property type="match status" value="1"/>
</dbReference>
<dbReference type="Pfam" id="PF22893">
    <property type="entry name" value="ULD_2"/>
    <property type="match status" value="1"/>
</dbReference>
<feature type="compositionally biased region" description="Basic and acidic residues" evidence="1">
    <location>
        <begin position="502"/>
        <end position="516"/>
    </location>
</feature>
<dbReference type="PANTHER" id="PTHR37048:SF2">
    <property type="entry name" value="QUESTIONABLE PROTEIN"/>
    <property type="match status" value="1"/>
</dbReference>
<reference evidence="4 5" key="1">
    <citation type="submission" date="2018-12" db="EMBL/GenBank/DDBJ databases">
        <title>Draft genome sequence of Xylaria grammica IHI A82.</title>
        <authorList>
            <person name="Buettner E."/>
            <person name="Kellner H."/>
        </authorList>
    </citation>
    <scope>NUCLEOTIDE SEQUENCE [LARGE SCALE GENOMIC DNA]</scope>
    <source>
        <strain evidence="4 5">IHI A82</strain>
    </source>
</reference>
<dbReference type="AlphaFoldDB" id="A0A439CXC0"/>
<dbReference type="PANTHER" id="PTHR37048">
    <property type="entry name" value="QUESTIONABLE PROTEIN"/>
    <property type="match status" value="1"/>
</dbReference>
<feature type="domain" description="Ubiquitin-like" evidence="3">
    <location>
        <begin position="643"/>
        <end position="724"/>
    </location>
</feature>
<feature type="region of interest" description="Disordered" evidence="1">
    <location>
        <begin position="482"/>
        <end position="516"/>
    </location>
</feature>
<comment type="caution">
    <text evidence="4">The sequence shown here is derived from an EMBL/GenBank/DDBJ whole genome shotgun (WGS) entry which is preliminary data.</text>
</comment>
<evidence type="ECO:0000259" key="2">
    <source>
        <dbReference type="Pfam" id="PF17111"/>
    </source>
</evidence>
<sequence length="791" mass="89039">MSRVTIEQLAGCIKWLPPKEDLVPIDADIDDGCCNHPVVILSTVPRDRKVDILIITSLGGLDLEAKYPNQPSARHDHLPIAPSRAHPDNGALLVLKDLSFELRKRSYVKTRTQHTIPLASLKPYDRRGPEVFLSKRSYKVLVKHVQYSEPTQAPSLDALRYGHIIQPTSTRHDVERSVAIKRSGPAEDVAFLYQQMRASYNRNSRADHSLQIPRSYYNTQSARITTSSSERQSLLYTKEDRRPRPYRGHSVLPSTHRIRADYRSDASEPFDWENFIKCVKAPSGGVAVLLGRALVLAFMPHTDRAQPGGGEKSSSIAALAGRRHEFLLNPFFSMDPLSVIASIAGVSTAGIALSRAIYDTIASMRNAPKEVCDIAKGLYDLSFILRELRRVLKDGQDIYRRKLIKRVASAIRRVGRVQREIEDLLDITGIGAVQLKQLSKERGKGRNAIDSKNMEESWNDTVTTRHQAENVVQMSYHSLRELASEKPNPISQSKSDEEENIDDHSENSRIQKYEGRDPQSLDSAAWLYDLVFSAVVEATAKSSKTEYEQNLASRSASIQRHRDDREAVVAHDSSTQALVTRRDSPITQLRALEKHPPIASMVITELLSEWTTLTGGEITATDEINLKQKGPEIRPQSDSASGKQVLKFEDAVGRKYLIRFSLVQHWVGMERMINEIFEPDDTLRSRVRAGSYDVLDSAGNIMVRSAWKDTVKPGERYRMVMWPADYPPTPGRPRLPRERFPTAPQNPPTLGEPVDKSKVSFLVELFAGALQSKLEESLEPEHKGRNRRDSD</sequence>
<evidence type="ECO:0000313" key="4">
    <source>
        <dbReference type="EMBL" id="RWA06687.1"/>
    </source>
</evidence>
<evidence type="ECO:0000313" key="5">
    <source>
        <dbReference type="Proteomes" id="UP000286045"/>
    </source>
</evidence>
<feature type="domain" description="Azaphilone pigments biosynthesis cluster protein L N-terminal" evidence="2">
    <location>
        <begin position="334"/>
        <end position="399"/>
    </location>
</feature>
<evidence type="ECO:0000256" key="1">
    <source>
        <dbReference type="SAM" id="MobiDB-lite"/>
    </source>
</evidence>
<keyword evidence="5" id="KW-1185">Reference proteome</keyword>
<dbReference type="InterPro" id="IPR054464">
    <property type="entry name" value="ULD_fung"/>
</dbReference>
<name>A0A439CXC0_9PEZI</name>
<dbReference type="Proteomes" id="UP000286045">
    <property type="component" value="Unassembled WGS sequence"/>
</dbReference>
<protein>
    <submittedName>
        <fullName evidence="4">Uncharacterized protein</fullName>
    </submittedName>
</protein>
<accession>A0A439CXC0</accession>
<proteinExistence type="predicted"/>
<gene>
    <name evidence="4" type="ORF">EKO27_g8414</name>
</gene>
<feature type="region of interest" description="Disordered" evidence="1">
    <location>
        <begin position="727"/>
        <end position="754"/>
    </location>
</feature>
<dbReference type="EMBL" id="RYZI01000316">
    <property type="protein sequence ID" value="RWA06687.1"/>
    <property type="molecule type" value="Genomic_DNA"/>
</dbReference>
<dbReference type="InterPro" id="IPR031348">
    <property type="entry name" value="PigL_N"/>
</dbReference>
<organism evidence="4 5">
    <name type="scientific">Xylaria grammica</name>
    <dbReference type="NCBI Taxonomy" id="363999"/>
    <lineage>
        <taxon>Eukaryota</taxon>
        <taxon>Fungi</taxon>
        <taxon>Dikarya</taxon>
        <taxon>Ascomycota</taxon>
        <taxon>Pezizomycotina</taxon>
        <taxon>Sordariomycetes</taxon>
        <taxon>Xylariomycetidae</taxon>
        <taxon>Xylariales</taxon>
        <taxon>Xylariaceae</taxon>
        <taxon>Xylaria</taxon>
    </lineage>
</organism>
<dbReference type="STRING" id="363999.A0A439CXC0"/>
<evidence type="ECO:0000259" key="3">
    <source>
        <dbReference type="Pfam" id="PF22893"/>
    </source>
</evidence>